<evidence type="ECO:0000256" key="3">
    <source>
        <dbReference type="SAM" id="MobiDB-lite"/>
    </source>
</evidence>
<dbReference type="InterPro" id="IPR008936">
    <property type="entry name" value="Rho_GTPase_activation_prot"/>
</dbReference>
<dbReference type="SUPFAM" id="SSF52087">
    <property type="entry name" value="CRAL/TRIO domain"/>
    <property type="match status" value="1"/>
</dbReference>
<dbReference type="InterPro" id="IPR036865">
    <property type="entry name" value="CRAL-TRIO_dom_sf"/>
</dbReference>
<dbReference type="Proteomes" id="UP001210925">
    <property type="component" value="Unassembled WGS sequence"/>
</dbReference>
<dbReference type="InterPro" id="IPR011993">
    <property type="entry name" value="PH-like_dom_sf"/>
</dbReference>
<dbReference type="Pfam" id="PF13716">
    <property type="entry name" value="CRAL_TRIO_2"/>
    <property type="match status" value="1"/>
</dbReference>
<dbReference type="GO" id="GO:0005096">
    <property type="term" value="F:GTPase activator activity"/>
    <property type="evidence" value="ECO:0007669"/>
    <property type="project" value="UniProtKB-KW"/>
</dbReference>
<reference evidence="6" key="1">
    <citation type="submission" date="2020-05" db="EMBL/GenBank/DDBJ databases">
        <title>Phylogenomic resolution of chytrid fungi.</title>
        <authorList>
            <person name="Stajich J.E."/>
            <person name="Amses K."/>
            <person name="Simmons R."/>
            <person name="Seto K."/>
            <person name="Myers J."/>
            <person name="Bonds A."/>
            <person name="Quandt C.A."/>
            <person name="Barry K."/>
            <person name="Liu P."/>
            <person name="Grigoriev I."/>
            <person name="Longcore J.E."/>
            <person name="James T.Y."/>
        </authorList>
    </citation>
    <scope>NUCLEOTIDE SEQUENCE</scope>
    <source>
        <strain evidence="6">PLAUS21</strain>
    </source>
</reference>
<dbReference type="SMART" id="SM00323">
    <property type="entry name" value="RasGAP"/>
    <property type="match status" value="1"/>
</dbReference>
<dbReference type="PROSITE" id="PS50191">
    <property type="entry name" value="CRAL_TRIO"/>
    <property type="match status" value="1"/>
</dbReference>
<sequence length="2745" mass="309123">MSNKAEAADHQKKSISLCLVLRILSYCSAYHWRDWISANTPQQNYKPVGEPLFSPYIAYSSGSEKEAIKWPEHSLYPLTTLPDPLPKNEAQMAKLLKAITPFLSMFSADVNWEAFPYIWPKGYIKSNKKPRNFFMTVFSNQTTYNVIQDVLKISDSPGEILQESRKAASQLLFFISSANWPVILNQLRINLEKSGNYLVDAIAEVIAGGSSSPTDLGFIRGLEYCNLNRTRLISVIEDIPKVIASVHHNDRFVISVVIKNIIGIWIDDYPEDFSRLVQKKQNLSDKLEPLFDILHEQSDSSHKKDIFYPTMMMLYLISCKDCNEYFQTGSVTSATKKKSLVPPFLDALKKAFKSKSWDMAAYCYSEICHAASVLSESDGYIFRGMMKGFESDLRDKLFDITKEVKAKDDTSYVDEVLLQNCVATLGMTNWSSYIEFEQSLKILFSSLFNPTCPLFYKSVLIVGVKHIIQKNYGFSLTKPPVDYSIAVFLRQTLLQAIKRETPAKKEMKKSFGSFNTLNEGKDKKDKKGSNEEADRNNIIANILEIYSMYPIFAFAKEKNAIIDHDELKVLLREIVCLVTDSGEAIKEFAMKTICRLFDPLIVPLWNGCVKSFELPEHPEQNESEATLSYFWKISSMTMLLITRKILQILVPDCPPKGIQTIKELGMVCSHLMHYRIMYLKKRLKLAQTAGQIPERFASNVSVEVTFLLLLNCIDLEVARVATHNISLIVDENTTLDPELKSKLTGSRSGSLFDYNEEVSKPPLLENITAYAEIQKIHYNAPWPSSLSPKVYHKSIRAALRLCSKPTPGIMGAWEEVYRRWKSLYSQMIGANPNATFSPTSSLSSVADSVADEESKSKKNKLGVQKLPDTKKEVHQEWNSYTGFLFALSNMCLSVAVPRSSIVSAMSHQTTASQRPHHHLSSPSILETESDTTSIDEKSSWMNSVNEQLKVSLTHAQQVVEKFNRELFDLTLNENVMMRESVKELLGYEMSGPICSYLFQFLETQSNKIIDNNNAAVGNDKNMIFVDSVLTLTTFLLNRAESLFEGGETEMSYNTQALGRYSMDLGLICLNLTLFANNVVNEDYRDKIKLRISNLIILLIQKRELVGISQENIWRNRILGILMEWNSVFNLKDGQHVQLDAKKIMDLDQATLKAMKGLLENLYIQPISENMQINTDKAAKAKLFVKYFRFFLKALDSYKVGEVTASNDQIGTADYSKIRSANKHLEFLKNETILALSTLISANMDIGIKHTLSIAYDQDPMLRRIFVQVLTNILKFGSTTAINQGDQAESSNKGKYAGLMEYILQEPYYVLQSLAEACNFNETEDMVGVLLDIFEQERKTISLIAHFARSEIFNTEDAACIFRRNSVASKILSLYSKAQAKQFMDASIGHAFTTLLQNTTKISYEIDSTKLAPDENLQTNTTNLRNLTELFLNGVINNSNLLPKSFKLICSYIYNFVGEKFPGSEKLAIGGLIFLRICCPAMVAPELYGVTPGPVTNKELRRGLVLASKIIQNLANNVLFGNKETYMIPFNSFLEENRERVDNFFMDLAKVNPDEVNEDTVVPLSKEEYTIREIKLHGYLAQYISKIEASGTNVARPLVVDPGIPEEIQQHNDHFSWKSAVETVSMILGDLGPVPVLESATKPVQAKVVKPIAEKGSGDSGSSALAAFLQVNSTNANYVALLEKENRPVFYYNSSLVIPVNMDLNALLYCILAELKAYLNAPLDVVVDLTMYSSDNEWPQEILSILHKILPSDSKSMLHTLIFVNANTYFRLNLKKYSRILNNKFAKRVAFVTSLQELNEYIAPEKLTLHPTTMEIFKQSRQTYTAVNQYIARRKDTPVSFSFSPDVVQIIGLKKVDFLGFQGATADFYKISQVQDVGQDDGLSKAETFGQESLNFYRTNEQDDKKQYDFFMHVEAKVGVRTNLYFNSTQRDSILQSLQSAVSNARLAKFTMTADDRVLSPRDLPGTLLNIAFTNLNSSNGSLRATSYNLLCAIVATAEEKSKASQYLKTMNGIINLIIGNAIPSYSHDFIIKISRELAKSEKHLTFEFLSESLNSFSKYEAKLKHCVLHYISPWLDNLEHMDAENKTERLEQILNLIIGTTLDEKDENYFMIQTQIWLVLGNQKKIQRTILKLLVERAVQFPISSPKNELLSNCYISMAASQSYVGEVLVAECLDSIKSALKAEKVLENHQSWEKIQIMSRFIALLCFDDKVHISTTLPDICCIMMLSLGAGSPLARRTVNAILMNVIHTLSLQENLGEIESKSLAIMTSKVSDPCYSMLFGLTTGEAGDKSVDSNNHVLDSWDADVKGSAYTVTPIELEFFADVLWDLAEISSSISGSRYIILETSSFTRSRWISNFASVFEDLSYSSVDRGFFSIACAYRSDFDKEFFKKAVSYLTLAFSKYSEDTVQIIYSILVCLRSVIENAPAEESIYAPIFLLSLGIAQFGHPTLFRGAIFLLQKLLKIIDDSSVTGRNFIKCVTTYKNELGQSGWQIGNHLKITSFETFSLYLISALLKGFNNQNTARITHAVVAGYLRFYCKEFKATAQEWTDQGKEVKEIITYVLTLLPSADSVTYLFDLSGLSYSNLVDSSGVFSETAQLILADQIFEIYASQSKQNLQIVACILLSLLENCKVDQECIRLLRVFLRMAEKQPQVLAKIYPAFANLSTGLASNFKNASLMLDNITKIMHSVQGSNTAVSVHAVLEPLGFAGLLLESTFQQSYKPDVMDGKAKALATTFKAIEDRI</sequence>
<dbReference type="InterPro" id="IPR039360">
    <property type="entry name" value="Ras_GTPase"/>
</dbReference>
<evidence type="ECO:0000313" key="7">
    <source>
        <dbReference type="Proteomes" id="UP001210925"/>
    </source>
</evidence>
<dbReference type="InterPro" id="IPR001251">
    <property type="entry name" value="CRAL-TRIO_dom"/>
</dbReference>
<accession>A0AAD5UHV0</accession>
<evidence type="ECO:0000313" key="6">
    <source>
        <dbReference type="EMBL" id="KAJ3258628.1"/>
    </source>
</evidence>
<dbReference type="CDD" id="cd00170">
    <property type="entry name" value="SEC14"/>
    <property type="match status" value="1"/>
</dbReference>
<dbReference type="Gene3D" id="3.40.525.10">
    <property type="entry name" value="CRAL-TRIO lipid binding domain"/>
    <property type="match status" value="1"/>
</dbReference>
<proteinExistence type="predicted"/>
<evidence type="ECO:0000256" key="2">
    <source>
        <dbReference type="ARBA" id="ARBA00022553"/>
    </source>
</evidence>
<evidence type="ECO:0000259" key="4">
    <source>
        <dbReference type="PROSITE" id="PS50018"/>
    </source>
</evidence>
<dbReference type="Gene3D" id="2.30.29.30">
    <property type="entry name" value="Pleckstrin-homology domain (PH domain)/Phosphotyrosine-binding domain (PTB)"/>
    <property type="match status" value="1"/>
</dbReference>
<dbReference type="PANTHER" id="PTHR10194:SF142">
    <property type="entry name" value="NEUROFIBROMIN"/>
    <property type="match status" value="1"/>
</dbReference>
<keyword evidence="2" id="KW-0597">Phosphoprotein</keyword>
<dbReference type="PROSITE" id="PS50018">
    <property type="entry name" value="RAS_GTPASE_ACTIV_2"/>
    <property type="match status" value="1"/>
</dbReference>
<dbReference type="SUPFAM" id="SSF48350">
    <property type="entry name" value="GTPase activation domain, GAP"/>
    <property type="match status" value="1"/>
</dbReference>
<dbReference type="Pfam" id="PF00616">
    <property type="entry name" value="RasGAP"/>
    <property type="match status" value="1"/>
</dbReference>
<dbReference type="EMBL" id="JADGKB010000025">
    <property type="protein sequence ID" value="KAJ3258628.1"/>
    <property type="molecule type" value="Genomic_DNA"/>
</dbReference>
<protein>
    <submittedName>
        <fullName evidence="6">Ras GTPase activating protein ira2</fullName>
    </submittedName>
</protein>
<evidence type="ECO:0000256" key="1">
    <source>
        <dbReference type="ARBA" id="ARBA00022468"/>
    </source>
</evidence>
<feature type="domain" description="Ras-GAP" evidence="4">
    <location>
        <begin position="1321"/>
        <end position="1515"/>
    </location>
</feature>
<dbReference type="InterPro" id="IPR001936">
    <property type="entry name" value="RasGAP_dom"/>
</dbReference>
<dbReference type="PANTHER" id="PTHR10194">
    <property type="entry name" value="RAS GTPASE-ACTIVATING PROTEINS"/>
    <property type="match status" value="1"/>
</dbReference>
<feature type="region of interest" description="Disordered" evidence="3">
    <location>
        <begin position="906"/>
        <end position="927"/>
    </location>
</feature>
<evidence type="ECO:0000259" key="5">
    <source>
        <dbReference type="PROSITE" id="PS50191"/>
    </source>
</evidence>
<feature type="domain" description="CRAL-TRIO" evidence="5">
    <location>
        <begin position="1675"/>
        <end position="1810"/>
    </location>
</feature>
<dbReference type="Gene3D" id="1.10.506.10">
    <property type="entry name" value="GTPase Activation - p120gap, domain 1"/>
    <property type="match status" value="2"/>
</dbReference>
<organism evidence="6 7">
    <name type="scientific">Boothiomyces macroporosus</name>
    <dbReference type="NCBI Taxonomy" id="261099"/>
    <lineage>
        <taxon>Eukaryota</taxon>
        <taxon>Fungi</taxon>
        <taxon>Fungi incertae sedis</taxon>
        <taxon>Chytridiomycota</taxon>
        <taxon>Chytridiomycota incertae sedis</taxon>
        <taxon>Chytridiomycetes</taxon>
        <taxon>Rhizophydiales</taxon>
        <taxon>Terramycetaceae</taxon>
        <taxon>Boothiomyces</taxon>
    </lineage>
</organism>
<comment type="caution">
    <text evidence="6">The sequence shown here is derived from an EMBL/GenBank/DDBJ whole genome shotgun (WGS) entry which is preliminary data.</text>
</comment>
<keyword evidence="7" id="KW-1185">Reference proteome</keyword>
<keyword evidence="1" id="KW-0343">GTPase activation</keyword>
<gene>
    <name evidence="6" type="primary">IRA2</name>
    <name evidence="6" type="ORF">HK103_003417</name>
</gene>
<name>A0AAD5UHV0_9FUNG</name>